<reference evidence="1 2" key="1">
    <citation type="journal article" date="2016" name="Nat. Commun.">
        <title>Thousands of microbial genomes shed light on interconnected biogeochemical processes in an aquifer system.</title>
        <authorList>
            <person name="Anantharaman K."/>
            <person name="Brown C.T."/>
            <person name="Hug L.A."/>
            <person name="Sharon I."/>
            <person name="Castelle C.J."/>
            <person name="Probst A.J."/>
            <person name="Thomas B.C."/>
            <person name="Singh A."/>
            <person name="Wilkins M.J."/>
            <person name="Karaoz U."/>
            <person name="Brodie E.L."/>
            <person name="Williams K.H."/>
            <person name="Hubbard S.S."/>
            <person name="Banfield J.F."/>
        </authorList>
    </citation>
    <scope>NUCLEOTIDE SEQUENCE [LARGE SCALE GENOMIC DNA]</scope>
</reference>
<dbReference type="AlphaFoldDB" id="A0A1F5YGY2"/>
<organism evidence="1 2">
    <name type="scientific">Candidatus Gottesmanbacteria bacterium RBG_13_37_7</name>
    <dbReference type="NCBI Taxonomy" id="1798369"/>
    <lineage>
        <taxon>Bacteria</taxon>
        <taxon>Candidatus Gottesmaniibacteriota</taxon>
    </lineage>
</organism>
<gene>
    <name evidence="1" type="ORF">A2Y99_00090</name>
</gene>
<comment type="caution">
    <text evidence="1">The sequence shown here is derived from an EMBL/GenBank/DDBJ whole genome shotgun (WGS) entry which is preliminary data.</text>
</comment>
<evidence type="ECO:0000313" key="1">
    <source>
        <dbReference type="EMBL" id="OGF99435.1"/>
    </source>
</evidence>
<dbReference type="EMBL" id="MFIY01000052">
    <property type="protein sequence ID" value="OGF99435.1"/>
    <property type="molecule type" value="Genomic_DNA"/>
</dbReference>
<sequence>METLSPQTTWIAEQLTAWRAQVMGGDQSPTRLVRAQQDLLARGVLYQNPDGVIDQRPGPNAPWASQ</sequence>
<evidence type="ECO:0000313" key="2">
    <source>
        <dbReference type="Proteomes" id="UP000178230"/>
    </source>
</evidence>
<proteinExistence type="predicted"/>
<name>A0A1F5YGY2_9BACT</name>
<accession>A0A1F5YGY2</accession>
<protein>
    <submittedName>
        <fullName evidence="1">Uncharacterized protein</fullName>
    </submittedName>
</protein>
<dbReference type="Proteomes" id="UP000178230">
    <property type="component" value="Unassembled WGS sequence"/>
</dbReference>